<dbReference type="GO" id="GO:0003723">
    <property type="term" value="F:RNA binding"/>
    <property type="evidence" value="ECO:0007669"/>
    <property type="project" value="UniProtKB-UniRule"/>
</dbReference>
<evidence type="ECO:0000256" key="5">
    <source>
        <dbReference type="ARBA" id="ARBA00023242"/>
    </source>
</evidence>
<dbReference type="PANTHER" id="PTHR48028">
    <property type="entry name" value="GLYCINE-RICH RNA-BINDING PROTEIN RZ1A"/>
    <property type="match status" value="1"/>
</dbReference>
<evidence type="ECO:0000256" key="2">
    <source>
        <dbReference type="ARBA" id="ARBA00022664"/>
    </source>
</evidence>
<organism evidence="8 9">
    <name type="scientific">Acer saccharum</name>
    <name type="common">Sugar maple</name>
    <dbReference type="NCBI Taxonomy" id="4024"/>
    <lineage>
        <taxon>Eukaryota</taxon>
        <taxon>Viridiplantae</taxon>
        <taxon>Streptophyta</taxon>
        <taxon>Embryophyta</taxon>
        <taxon>Tracheophyta</taxon>
        <taxon>Spermatophyta</taxon>
        <taxon>Magnoliopsida</taxon>
        <taxon>eudicotyledons</taxon>
        <taxon>Gunneridae</taxon>
        <taxon>Pentapetalae</taxon>
        <taxon>rosids</taxon>
        <taxon>malvids</taxon>
        <taxon>Sapindales</taxon>
        <taxon>Sapindaceae</taxon>
        <taxon>Hippocastanoideae</taxon>
        <taxon>Acereae</taxon>
        <taxon>Acer</taxon>
    </lineage>
</organism>
<dbReference type="AlphaFoldDB" id="A0AA39T4L6"/>
<evidence type="ECO:0000313" key="8">
    <source>
        <dbReference type="EMBL" id="KAK0602078.1"/>
    </source>
</evidence>
<reference evidence="8" key="2">
    <citation type="submission" date="2023-06" db="EMBL/GenBank/DDBJ databases">
        <authorList>
            <person name="Swenson N.G."/>
            <person name="Wegrzyn J.L."/>
            <person name="Mcevoy S.L."/>
        </authorList>
    </citation>
    <scope>NUCLEOTIDE SEQUENCE</scope>
    <source>
        <strain evidence="8">NS2018</strain>
        <tissue evidence="8">Leaf</tissue>
    </source>
</reference>
<name>A0AA39T4L6_ACESA</name>
<dbReference type="GO" id="GO:0008380">
    <property type="term" value="P:RNA splicing"/>
    <property type="evidence" value="ECO:0007669"/>
    <property type="project" value="UniProtKB-KW"/>
</dbReference>
<dbReference type="GO" id="GO:0005634">
    <property type="term" value="C:nucleus"/>
    <property type="evidence" value="ECO:0007669"/>
    <property type="project" value="UniProtKB-SubCell"/>
</dbReference>
<comment type="subcellular location">
    <subcellularLocation>
        <location evidence="1">Nucleus</location>
    </subcellularLocation>
</comment>
<dbReference type="InterPro" id="IPR000504">
    <property type="entry name" value="RRM_dom"/>
</dbReference>
<comment type="caution">
    <text evidence="8">The sequence shown here is derived from an EMBL/GenBank/DDBJ whole genome shotgun (WGS) entry which is preliminary data.</text>
</comment>
<dbReference type="Proteomes" id="UP001168877">
    <property type="component" value="Unassembled WGS sequence"/>
</dbReference>
<dbReference type="Pfam" id="PF00076">
    <property type="entry name" value="RRM_1"/>
    <property type="match status" value="1"/>
</dbReference>
<dbReference type="InterPro" id="IPR035979">
    <property type="entry name" value="RBD_domain_sf"/>
</dbReference>
<dbReference type="PROSITE" id="PS50102">
    <property type="entry name" value="RRM"/>
    <property type="match status" value="1"/>
</dbReference>
<gene>
    <name evidence="8" type="ORF">LWI29_030135</name>
</gene>
<keyword evidence="4" id="KW-0508">mRNA splicing</keyword>
<evidence type="ECO:0000256" key="4">
    <source>
        <dbReference type="ARBA" id="ARBA00023187"/>
    </source>
</evidence>
<dbReference type="CDD" id="cd00590">
    <property type="entry name" value="RRM_SF"/>
    <property type="match status" value="1"/>
</dbReference>
<dbReference type="SMART" id="SM00360">
    <property type="entry name" value="RRM"/>
    <property type="match status" value="1"/>
</dbReference>
<evidence type="ECO:0000313" key="9">
    <source>
        <dbReference type="Proteomes" id="UP001168877"/>
    </source>
</evidence>
<keyword evidence="2" id="KW-0507">mRNA processing</keyword>
<dbReference type="InterPro" id="IPR051106">
    <property type="entry name" value="RNA-bind/splicing_reg"/>
</dbReference>
<dbReference type="SUPFAM" id="SSF54928">
    <property type="entry name" value="RNA-binding domain, RBD"/>
    <property type="match status" value="1"/>
</dbReference>
<keyword evidence="5" id="KW-0539">Nucleus</keyword>
<protein>
    <recommendedName>
        <fullName evidence="7">RRM domain-containing protein</fullName>
    </recommendedName>
</protein>
<dbReference type="Gene3D" id="3.30.70.330">
    <property type="match status" value="1"/>
</dbReference>
<evidence type="ECO:0000256" key="6">
    <source>
        <dbReference type="PROSITE-ProRule" id="PRU00176"/>
    </source>
</evidence>
<dbReference type="GO" id="GO:0006397">
    <property type="term" value="P:mRNA processing"/>
    <property type="evidence" value="ECO:0007669"/>
    <property type="project" value="UniProtKB-KW"/>
</dbReference>
<keyword evidence="9" id="KW-1185">Reference proteome</keyword>
<evidence type="ECO:0000259" key="7">
    <source>
        <dbReference type="PROSITE" id="PS50102"/>
    </source>
</evidence>
<proteinExistence type="predicted"/>
<dbReference type="EMBL" id="JAUESC010000003">
    <property type="protein sequence ID" value="KAK0602078.1"/>
    <property type="molecule type" value="Genomic_DNA"/>
</dbReference>
<sequence>MRENFRERFSASTGKDSKEDFRDNLFSIFVDNLHLKVDYECLWGLFKPFGKVRDIYLSAEKIRRRSRFAFVRFGTQEEASKVAATTNGMHMYGWPIATKVAARGWKNKSFNRERQWSSFKEDREFQRKEANPYRSYVDAVRGSQAKGDSRDQFLSEKMVSMSWDFRKYDKAWLNRCAIGILKEFKEVSLVCRRLSLRDIAFSSLYLGDKSVLWTFESEFLRDRFIADRGEWGDCFSSMVRWSDSLVVQARLVWINCWGIPLSYWSPEFFMKLGWQVGEPLCVDSKTRDIIFFEKGRVLVLIPHKHTVSVEVKIVGGSRPFVVKLEEDRNPMDFVWVENLLALSKEQSKDGRKSSPMKEKFQICWPKEVGEVSSKLSSRVCQREKVGKTAKSGWTGTGNLEKKNRGVVVRRLLEKGKKKYFKKTKGKVCSPLIQNGAVILEKRIGGVRAGGSSSVDTTSSSDSDVRKRVFLESTTERGGCSRVTESDSVGLSSYRPKKVSWDISSGPGTNSNKSVALCVDLGPLKVSPVVRKDSGSRISSALGPNVVSSSLKPPILSGASSDSIVQATLAAEIEAIT</sequence>
<keyword evidence="3 6" id="KW-0694">RNA-binding</keyword>
<accession>A0AA39T4L6</accession>
<dbReference type="InterPro" id="IPR012677">
    <property type="entry name" value="Nucleotide-bd_a/b_plait_sf"/>
</dbReference>
<evidence type="ECO:0000256" key="1">
    <source>
        <dbReference type="ARBA" id="ARBA00004123"/>
    </source>
</evidence>
<evidence type="ECO:0000256" key="3">
    <source>
        <dbReference type="ARBA" id="ARBA00022884"/>
    </source>
</evidence>
<reference evidence="8" key="1">
    <citation type="journal article" date="2022" name="Plant J.">
        <title>Strategies of tolerance reflected in two North American maple genomes.</title>
        <authorList>
            <person name="McEvoy S.L."/>
            <person name="Sezen U.U."/>
            <person name="Trouern-Trend A."/>
            <person name="McMahon S.M."/>
            <person name="Schaberg P.G."/>
            <person name="Yang J."/>
            <person name="Wegrzyn J.L."/>
            <person name="Swenson N.G."/>
        </authorList>
    </citation>
    <scope>NUCLEOTIDE SEQUENCE</scope>
    <source>
        <strain evidence="8">NS2018</strain>
    </source>
</reference>
<feature type="domain" description="RRM" evidence="7">
    <location>
        <begin position="26"/>
        <end position="103"/>
    </location>
</feature>
<dbReference type="PANTHER" id="PTHR48028:SF4">
    <property type="entry name" value="SC35-LIKE SPLICING FACTOR"/>
    <property type="match status" value="1"/>
</dbReference>